<keyword evidence="3" id="KW-0238">DNA-binding</keyword>
<evidence type="ECO:0000256" key="3">
    <source>
        <dbReference type="ARBA" id="ARBA00023125"/>
    </source>
</evidence>
<dbReference type="PANTHER" id="PTHR43214">
    <property type="entry name" value="TWO-COMPONENT RESPONSE REGULATOR"/>
    <property type="match status" value="1"/>
</dbReference>
<dbReference type="RefSeq" id="WP_045527331.1">
    <property type="nucleotide sequence ID" value="NZ_CP011043.1"/>
</dbReference>
<dbReference type="SMART" id="SM00421">
    <property type="entry name" value="HTH_LUXR"/>
    <property type="match status" value="1"/>
</dbReference>
<dbReference type="PATRIC" id="fig|33014.5.peg.1074"/>
<accession>A0A0D5CH53</accession>
<dbReference type="PROSITE" id="PS50110">
    <property type="entry name" value="RESPONSE_REGULATORY"/>
    <property type="match status" value="1"/>
</dbReference>
<dbReference type="SMART" id="SM00448">
    <property type="entry name" value="REC"/>
    <property type="match status" value="1"/>
</dbReference>
<dbReference type="Gene3D" id="3.40.50.2300">
    <property type="match status" value="1"/>
</dbReference>
<dbReference type="InterPro" id="IPR058245">
    <property type="entry name" value="NreC/VraR/RcsB-like_REC"/>
</dbReference>
<feature type="domain" description="HTH luxR-type" evidence="6">
    <location>
        <begin position="148"/>
        <end position="213"/>
    </location>
</feature>
<name>A0A0D5CH53_9MICO</name>
<evidence type="ECO:0000259" key="7">
    <source>
        <dbReference type="PROSITE" id="PS50110"/>
    </source>
</evidence>
<evidence type="ECO:0000313" key="9">
    <source>
        <dbReference type="Proteomes" id="UP000032604"/>
    </source>
</evidence>
<dbReference type="GO" id="GO:0006355">
    <property type="term" value="P:regulation of DNA-templated transcription"/>
    <property type="evidence" value="ECO:0007669"/>
    <property type="project" value="InterPro"/>
</dbReference>
<proteinExistence type="predicted"/>
<dbReference type="PANTHER" id="PTHR43214:SF24">
    <property type="entry name" value="TRANSCRIPTIONAL REGULATORY PROTEIN NARL-RELATED"/>
    <property type="match status" value="1"/>
</dbReference>
<reference evidence="8 9" key="1">
    <citation type="journal article" date="2015" name="Genome Announc.">
        <title>Complete Genome Sequence of Clavibacter michiganensis subsp. insidiosus R1-1 Using PacBio Single-Molecule Real-Time Technology.</title>
        <authorList>
            <person name="Lu Y."/>
            <person name="Samac D.A."/>
            <person name="Glazebrook J."/>
            <person name="Ishimaru C.A."/>
        </authorList>
    </citation>
    <scope>NUCLEOTIDE SEQUENCE [LARGE SCALE GENOMIC DNA]</scope>
    <source>
        <strain evidence="8 9">R1-1</strain>
    </source>
</reference>
<dbReference type="KEGG" id="cmh:VO01_05160"/>
<evidence type="ECO:0000259" key="6">
    <source>
        <dbReference type="PROSITE" id="PS50043"/>
    </source>
</evidence>
<protein>
    <submittedName>
        <fullName evidence="8">LuxR family transcriptional regulator</fullName>
    </submittedName>
</protein>
<evidence type="ECO:0000256" key="4">
    <source>
        <dbReference type="ARBA" id="ARBA00023163"/>
    </source>
</evidence>
<evidence type="ECO:0000313" key="8">
    <source>
        <dbReference type="EMBL" id="AJW78597.1"/>
    </source>
</evidence>
<sequence>MTPAPVRVVVVDGHPVVRAGLAALLASAVDIDVVGQAPDGDAAVALARAERPDVVLMDLRMPGLDGVGATARIREEAPDVRVLVLTTYETDASILTAIEAGASGYLLKAAPEEEILAGVRAVARGEVALAPAIAAALVRQVARPAPEPVVPTPTLSPRETEVLALVAAGRTNARIALELHVTPATVKTHLLHVFEKLGVGDRTRAVTLAMELGLLPPAARPPRG</sequence>
<keyword evidence="2" id="KW-0805">Transcription regulation</keyword>
<dbReference type="Pfam" id="PF00196">
    <property type="entry name" value="GerE"/>
    <property type="match status" value="1"/>
</dbReference>
<dbReference type="InterPro" id="IPR039420">
    <property type="entry name" value="WalR-like"/>
</dbReference>
<feature type="modified residue" description="4-aspartylphosphate" evidence="5">
    <location>
        <position position="58"/>
    </location>
</feature>
<dbReference type="InterPro" id="IPR000792">
    <property type="entry name" value="Tscrpt_reg_LuxR_C"/>
</dbReference>
<dbReference type="OrthoDB" id="9808843at2"/>
<dbReference type="HOGENOM" id="CLU_000445_90_10_11"/>
<keyword evidence="1 5" id="KW-0597">Phosphoprotein</keyword>
<dbReference type="PROSITE" id="PS00622">
    <property type="entry name" value="HTH_LUXR_1"/>
    <property type="match status" value="1"/>
</dbReference>
<dbReference type="CDD" id="cd17535">
    <property type="entry name" value="REC_NarL-like"/>
    <property type="match status" value="1"/>
</dbReference>
<gene>
    <name evidence="8" type="ORF">VO01_05160</name>
</gene>
<dbReference type="EMBL" id="CP011043">
    <property type="protein sequence ID" value="AJW78597.1"/>
    <property type="molecule type" value="Genomic_DNA"/>
</dbReference>
<evidence type="ECO:0000256" key="1">
    <source>
        <dbReference type="ARBA" id="ARBA00022553"/>
    </source>
</evidence>
<dbReference type="AlphaFoldDB" id="A0A0D5CH53"/>
<dbReference type="GO" id="GO:0003677">
    <property type="term" value="F:DNA binding"/>
    <property type="evidence" value="ECO:0007669"/>
    <property type="project" value="UniProtKB-KW"/>
</dbReference>
<dbReference type="Pfam" id="PF00072">
    <property type="entry name" value="Response_reg"/>
    <property type="match status" value="1"/>
</dbReference>
<dbReference type="CDD" id="cd06170">
    <property type="entry name" value="LuxR_C_like"/>
    <property type="match status" value="1"/>
</dbReference>
<dbReference type="SUPFAM" id="SSF46894">
    <property type="entry name" value="C-terminal effector domain of the bipartite response regulators"/>
    <property type="match status" value="1"/>
</dbReference>
<organism evidence="8 9">
    <name type="scientific">Clavibacter michiganensis subsp. insidiosus</name>
    <dbReference type="NCBI Taxonomy" id="33014"/>
    <lineage>
        <taxon>Bacteria</taxon>
        <taxon>Bacillati</taxon>
        <taxon>Actinomycetota</taxon>
        <taxon>Actinomycetes</taxon>
        <taxon>Micrococcales</taxon>
        <taxon>Microbacteriaceae</taxon>
        <taxon>Clavibacter</taxon>
    </lineage>
</organism>
<keyword evidence="4" id="KW-0804">Transcription</keyword>
<dbReference type="InterPro" id="IPR016032">
    <property type="entry name" value="Sig_transdc_resp-reg_C-effctor"/>
</dbReference>
<dbReference type="Proteomes" id="UP000032604">
    <property type="component" value="Chromosome"/>
</dbReference>
<feature type="domain" description="Response regulatory" evidence="7">
    <location>
        <begin position="7"/>
        <end position="123"/>
    </location>
</feature>
<evidence type="ECO:0000256" key="5">
    <source>
        <dbReference type="PROSITE-ProRule" id="PRU00169"/>
    </source>
</evidence>
<dbReference type="PRINTS" id="PR00038">
    <property type="entry name" value="HTHLUXR"/>
</dbReference>
<dbReference type="InterPro" id="IPR011006">
    <property type="entry name" value="CheY-like_superfamily"/>
</dbReference>
<dbReference type="PROSITE" id="PS50043">
    <property type="entry name" value="HTH_LUXR_2"/>
    <property type="match status" value="1"/>
</dbReference>
<dbReference type="GO" id="GO:0000160">
    <property type="term" value="P:phosphorelay signal transduction system"/>
    <property type="evidence" value="ECO:0007669"/>
    <property type="project" value="InterPro"/>
</dbReference>
<dbReference type="SUPFAM" id="SSF52172">
    <property type="entry name" value="CheY-like"/>
    <property type="match status" value="1"/>
</dbReference>
<dbReference type="InterPro" id="IPR001789">
    <property type="entry name" value="Sig_transdc_resp-reg_receiver"/>
</dbReference>
<evidence type="ECO:0000256" key="2">
    <source>
        <dbReference type="ARBA" id="ARBA00023015"/>
    </source>
</evidence>